<keyword evidence="7 15" id="KW-0548">Nucleotidyltransferase</keyword>
<dbReference type="SMART" id="SM00904">
    <property type="entry name" value="Flavokinase"/>
    <property type="match status" value="1"/>
</dbReference>
<comment type="pathway">
    <text evidence="3 15">Cofactor biosynthesis; FMN biosynthesis; FMN from riboflavin (ATP route): step 1/1.</text>
</comment>
<evidence type="ECO:0000256" key="5">
    <source>
        <dbReference type="ARBA" id="ARBA00022643"/>
    </source>
</evidence>
<evidence type="ECO:0000256" key="1">
    <source>
        <dbReference type="ARBA" id="ARBA00002121"/>
    </source>
</evidence>
<keyword evidence="18" id="KW-1185">Reference proteome</keyword>
<dbReference type="GO" id="GO:0008531">
    <property type="term" value="F:riboflavin kinase activity"/>
    <property type="evidence" value="ECO:0007669"/>
    <property type="project" value="UniProtKB-UniRule"/>
</dbReference>
<comment type="catalytic activity">
    <reaction evidence="13 15">
        <text>riboflavin + ATP = FMN + ADP + H(+)</text>
        <dbReference type="Rhea" id="RHEA:14357"/>
        <dbReference type="ChEBI" id="CHEBI:15378"/>
        <dbReference type="ChEBI" id="CHEBI:30616"/>
        <dbReference type="ChEBI" id="CHEBI:57986"/>
        <dbReference type="ChEBI" id="CHEBI:58210"/>
        <dbReference type="ChEBI" id="CHEBI:456216"/>
        <dbReference type="EC" id="2.7.1.26"/>
    </reaction>
</comment>
<evidence type="ECO:0000313" key="17">
    <source>
        <dbReference type="EMBL" id="QIN82991.1"/>
    </source>
</evidence>
<dbReference type="AlphaFoldDB" id="A0A6G8Q936"/>
<evidence type="ECO:0000256" key="15">
    <source>
        <dbReference type="PIRNR" id="PIRNR004491"/>
    </source>
</evidence>
<evidence type="ECO:0000256" key="6">
    <source>
        <dbReference type="ARBA" id="ARBA00022679"/>
    </source>
</evidence>
<dbReference type="Gene3D" id="2.40.30.30">
    <property type="entry name" value="Riboflavin kinase-like"/>
    <property type="match status" value="1"/>
</dbReference>
<evidence type="ECO:0000256" key="7">
    <source>
        <dbReference type="ARBA" id="ARBA00022695"/>
    </source>
</evidence>
<dbReference type="NCBIfam" id="TIGR00083">
    <property type="entry name" value="ribF"/>
    <property type="match status" value="1"/>
</dbReference>
<evidence type="ECO:0000256" key="13">
    <source>
        <dbReference type="ARBA" id="ARBA00047880"/>
    </source>
</evidence>
<dbReference type="InterPro" id="IPR023468">
    <property type="entry name" value="Riboflavin_kinase"/>
</dbReference>
<dbReference type="PANTHER" id="PTHR22749">
    <property type="entry name" value="RIBOFLAVIN KINASE/FMN ADENYLYLTRANSFERASE"/>
    <property type="match status" value="1"/>
</dbReference>
<keyword evidence="4 15" id="KW-0285">Flavoprotein</keyword>
<evidence type="ECO:0000256" key="12">
    <source>
        <dbReference type="ARBA" id="ARBA00023268"/>
    </source>
</evidence>
<dbReference type="SUPFAM" id="SSF52374">
    <property type="entry name" value="Nucleotidylyl transferase"/>
    <property type="match status" value="1"/>
</dbReference>
<keyword evidence="12" id="KW-0511">Multifunctional enzyme</keyword>
<dbReference type="RefSeq" id="WP_166175848.1">
    <property type="nucleotide sequence ID" value="NZ_CP045119.1"/>
</dbReference>
<dbReference type="FunFam" id="2.40.30.30:FF:000003">
    <property type="entry name" value="Riboflavin biosynthesis protein"/>
    <property type="match status" value="1"/>
</dbReference>
<dbReference type="InterPro" id="IPR014729">
    <property type="entry name" value="Rossmann-like_a/b/a_fold"/>
</dbReference>
<evidence type="ECO:0000256" key="10">
    <source>
        <dbReference type="ARBA" id="ARBA00022827"/>
    </source>
</evidence>
<dbReference type="UniPathway" id="UPA00276">
    <property type="reaction ID" value="UER00406"/>
</dbReference>
<accession>A0A6G8Q936</accession>
<comment type="catalytic activity">
    <reaction evidence="14 15">
        <text>FMN + ATP + H(+) = FAD + diphosphate</text>
        <dbReference type="Rhea" id="RHEA:17237"/>
        <dbReference type="ChEBI" id="CHEBI:15378"/>
        <dbReference type="ChEBI" id="CHEBI:30616"/>
        <dbReference type="ChEBI" id="CHEBI:33019"/>
        <dbReference type="ChEBI" id="CHEBI:57692"/>
        <dbReference type="ChEBI" id="CHEBI:58210"/>
        <dbReference type="EC" id="2.7.7.2"/>
    </reaction>
</comment>
<keyword evidence="11 15" id="KW-0067">ATP-binding</keyword>
<protein>
    <recommendedName>
        <fullName evidence="15">Riboflavin biosynthesis protein</fullName>
    </recommendedName>
    <domain>
        <recommendedName>
            <fullName evidence="15">Riboflavin kinase</fullName>
            <ecNumber evidence="15">2.7.1.26</ecNumber>
        </recommendedName>
        <alternativeName>
            <fullName evidence="15">Flavokinase</fullName>
        </alternativeName>
    </domain>
    <domain>
        <recommendedName>
            <fullName evidence="15">FMN adenylyltransferase</fullName>
            <ecNumber evidence="15">2.7.7.2</ecNumber>
        </recommendedName>
        <alternativeName>
            <fullName evidence="15">FAD pyrophosphorylase</fullName>
        </alternativeName>
        <alternativeName>
            <fullName evidence="15">FAD synthase</fullName>
        </alternativeName>
    </domain>
</protein>
<dbReference type="GO" id="GO:0009398">
    <property type="term" value="P:FMN biosynthetic process"/>
    <property type="evidence" value="ECO:0007669"/>
    <property type="project" value="UniProtKB-UniRule"/>
</dbReference>
<dbReference type="GO" id="GO:0006747">
    <property type="term" value="P:FAD biosynthetic process"/>
    <property type="evidence" value="ECO:0007669"/>
    <property type="project" value="UniProtKB-UniRule"/>
</dbReference>
<dbReference type="EC" id="2.7.1.26" evidence="15"/>
<dbReference type="GO" id="GO:0009231">
    <property type="term" value="P:riboflavin biosynthetic process"/>
    <property type="evidence" value="ECO:0007669"/>
    <property type="project" value="InterPro"/>
</dbReference>
<dbReference type="PANTHER" id="PTHR22749:SF6">
    <property type="entry name" value="RIBOFLAVIN KINASE"/>
    <property type="match status" value="1"/>
</dbReference>
<evidence type="ECO:0000259" key="16">
    <source>
        <dbReference type="SMART" id="SM00904"/>
    </source>
</evidence>
<evidence type="ECO:0000256" key="3">
    <source>
        <dbReference type="ARBA" id="ARBA00005201"/>
    </source>
</evidence>
<evidence type="ECO:0000256" key="11">
    <source>
        <dbReference type="ARBA" id="ARBA00022840"/>
    </source>
</evidence>
<organism evidence="17 18">
    <name type="scientific">Rubrobacter tropicus</name>
    <dbReference type="NCBI Taxonomy" id="2653851"/>
    <lineage>
        <taxon>Bacteria</taxon>
        <taxon>Bacillati</taxon>
        <taxon>Actinomycetota</taxon>
        <taxon>Rubrobacteria</taxon>
        <taxon>Rubrobacterales</taxon>
        <taxon>Rubrobacteraceae</taxon>
        <taxon>Rubrobacter</taxon>
    </lineage>
</organism>
<name>A0A6G8Q936_9ACTN</name>
<dbReference type="GO" id="GO:0003919">
    <property type="term" value="F:FMN adenylyltransferase activity"/>
    <property type="evidence" value="ECO:0007669"/>
    <property type="project" value="UniProtKB-UniRule"/>
</dbReference>
<feature type="domain" description="Riboflavin kinase" evidence="16">
    <location>
        <begin position="169"/>
        <end position="293"/>
    </location>
</feature>
<dbReference type="UniPathway" id="UPA00277">
    <property type="reaction ID" value="UER00407"/>
</dbReference>
<dbReference type="KEGG" id="rub:GBA63_10275"/>
<comment type="similarity">
    <text evidence="15">Belongs to the ribF family.</text>
</comment>
<dbReference type="Proteomes" id="UP000501452">
    <property type="component" value="Chromosome"/>
</dbReference>
<dbReference type="InterPro" id="IPR002606">
    <property type="entry name" value="Riboflavin_kinase_bac"/>
</dbReference>
<gene>
    <name evidence="17" type="ORF">GBA63_10275</name>
</gene>
<keyword evidence="9 15" id="KW-0418">Kinase</keyword>
<keyword evidence="10 15" id="KW-0274">FAD</keyword>
<dbReference type="PIRSF" id="PIRSF004491">
    <property type="entry name" value="FAD_Synth"/>
    <property type="match status" value="1"/>
</dbReference>
<keyword evidence="5 15" id="KW-0288">FMN</keyword>
<proteinExistence type="inferred from homology"/>
<dbReference type="NCBIfam" id="NF004160">
    <property type="entry name" value="PRK05627.1-3"/>
    <property type="match status" value="1"/>
</dbReference>
<dbReference type="Pfam" id="PF06574">
    <property type="entry name" value="FAD_syn"/>
    <property type="match status" value="1"/>
</dbReference>
<dbReference type="InterPro" id="IPR015864">
    <property type="entry name" value="FAD_synthase"/>
</dbReference>
<comment type="function">
    <text evidence="1">Catalyzes the phosphorylation of riboflavin to FMN followed by the adenylation of FMN to FAD.</text>
</comment>
<dbReference type="InterPro" id="IPR015865">
    <property type="entry name" value="Riboflavin_kinase_bac/euk"/>
</dbReference>
<dbReference type="FunFam" id="3.40.50.620:FF:000021">
    <property type="entry name" value="Riboflavin biosynthesis protein"/>
    <property type="match status" value="1"/>
</dbReference>
<reference evidence="17 18" key="1">
    <citation type="submission" date="2019-10" db="EMBL/GenBank/DDBJ databases">
        <title>Rubrobacter sp nov SCSIO 52090 isolated from a deep-sea sediment in the South China Sea.</title>
        <authorList>
            <person name="Chen R.W."/>
        </authorList>
    </citation>
    <scope>NUCLEOTIDE SEQUENCE [LARGE SCALE GENOMIC DNA]</scope>
    <source>
        <strain evidence="17 18">SCSIO 52909</strain>
    </source>
</reference>
<dbReference type="EC" id="2.7.7.2" evidence="15"/>
<evidence type="ECO:0000256" key="14">
    <source>
        <dbReference type="ARBA" id="ARBA00049494"/>
    </source>
</evidence>
<dbReference type="NCBIfam" id="NF004162">
    <property type="entry name" value="PRK05627.1-5"/>
    <property type="match status" value="1"/>
</dbReference>
<evidence type="ECO:0000256" key="2">
    <source>
        <dbReference type="ARBA" id="ARBA00004726"/>
    </source>
</evidence>
<dbReference type="Gene3D" id="3.40.50.620">
    <property type="entry name" value="HUPs"/>
    <property type="match status" value="1"/>
</dbReference>
<evidence type="ECO:0000256" key="4">
    <source>
        <dbReference type="ARBA" id="ARBA00022630"/>
    </source>
</evidence>
<evidence type="ECO:0000313" key="18">
    <source>
        <dbReference type="Proteomes" id="UP000501452"/>
    </source>
</evidence>
<dbReference type="EMBL" id="CP045119">
    <property type="protein sequence ID" value="QIN82991.1"/>
    <property type="molecule type" value="Genomic_DNA"/>
</dbReference>
<sequence>MRPVVVALGNFDGVHLGHQAVLGRAVEEARGLDGMVVAATFWPHPRSVLGAGASPGLLTTVEGRREALAEYGADEVRTIRFDLELSRKSPEEFVADVLVGELGARAVVVGENFRFGYKASGDFEELRRLMREHGGDAYAVEVRGDGGEISSTRIRSLLLEGDVTGAAELLGRPYSVRGEVEVGDRRGRTIGFPTANVRPDPAVIVPARGVYACFVRVGGRSYAACTNVGVAPTFERGENRIEAHLLDFAGDLYGQVVDVSFLSRIRGERRFSGVEELKAQIGRDVEEARGITREASR</sequence>
<evidence type="ECO:0000256" key="9">
    <source>
        <dbReference type="ARBA" id="ARBA00022777"/>
    </source>
</evidence>
<dbReference type="GO" id="GO:0005524">
    <property type="term" value="F:ATP binding"/>
    <property type="evidence" value="ECO:0007669"/>
    <property type="project" value="UniProtKB-UniRule"/>
</dbReference>
<dbReference type="InterPro" id="IPR023465">
    <property type="entry name" value="Riboflavin_kinase_dom_sf"/>
</dbReference>
<evidence type="ECO:0000256" key="8">
    <source>
        <dbReference type="ARBA" id="ARBA00022741"/>
    </source>
</evidence>
<dbReference type="CDD" id="cd02064">
    <property type="entry name" value="FAD_synthetase_N"/>
    <property type="match status" value="1"/>
</dbReference>
<comment type="pathway">
    <text evidence="2 15">Cofactor biosynthesis; FAD biosynthesis; FAD from FMN: step 1/1.</text>
</comment>
<keyword evidence="6 15" id="KW-0808">Transferase</keyword>
<dbReference type="SUPFAM" id="SSF82114">
    <property type="entry name" value="Riboflavin kinase-like"/>
    <property type="match status" value="1"/>
</dbReference>
<dbReference type="Pfam" id="PF01687">
    <property type="entry name" value="Flavokinase"/>
    <property type="match status" value="1"/>
</dbReference>
<keyword evidence="8 15" id="KW-0547">Nucleotide-binding</keyword>